<dbReference type="Proteomes" id="UP000562464">
    <property type="component" value="Unassembled WGS sequence"/>
</dbReference>
<keyword evidence="2" id="KW-1185">Reference proteome</keyword>
<sequence length="152" mass="17121">MSELKDNLQTRLSEMVYGEIQAIPMVDRGPYRELDESENLDTTTGASRSNVSELLTIAKNLASSDEDFISVQRKNEDVALTLADFDWYLAKLEAKKHLIFVNCLNLGTSEIKAFILALFDSKKLGNSKIFLLDLPQVEYLTIRDSLAGKIKM</sequence>
<evidence type="ECO:0000313" key="2">
    <source>
        <dbReference type="Proteomes" id="UP000562464"/>
    </source>
</evidence>
<evidence type="ECO:0000313" key="1">
    <source>
        <dbReference type="EMBL" id="MBB5887960.1"/>
    </source>
</evidence>
<proteinExistence type="predicted"/>
<comment type="caution">
    <text evidence="1">The sequence shown here is derived from an EMBL/GenBank/DDBJ whole genome shotgun (WGS) entry which is preliminary data.</text>
</comment>
<gene>
    <name evidence="1" type="ORF">HNQ37_000850</name>
</gene>
<reference evidence="1 2" key="1">
    <citation type="submission" date="2020-08" db="EMBL/GenBank/DDBJ databases">
        <title>Genomic Encyclopedia of Type Strains, Phase IV (KMG-IV): sequencing the most valuable type-strain genomes for metagenomic binning, comparative biology and taxonomic classification.</title>
        <authorList>
            <person name="Goeker M."/>
        </authorList>
    </citation>
    <scope>NUCLEOTIDE SEQUENCE [LARGE SCALE GENOMIC DNA]</scope>
    <source>
        <strain evidence="1 2">DSM 14925</strain>
    </source>
</reference>
<accession>A0A841C9U6</accession>
<dbReference type="EMBL" id="JACHHV010000011">
    <property type="protein sequence ID" value="MBB5887960.1"/>
    <property type="molecule type" value="Genomic_DNA"/>
</dbReference>
<name>A0A841C9U6_9LACT</name>
<dbReference type="RefSeq" id="WP_183539570.1">
    <property type="nucleotide sequence ID" value="NZ_DASWOY010000033.1"/>
</dbReference>
<organism evidence="1 2">
    <name type="scientific">Lactovum miscens</name>
    <dbReference type="NCBI Taxonomy" id="190387"/>
    <lineage>
        <taxon>Bacteria</taxon>
        <taxon>Bacillati</taxon>
        <taxon>Bacillota</taxon>
        <taxon>Bacilli</taxon>
        <taxon>Lactobacillales</taxon>
        <taxon>Streptococcaceae</taxon>
        <taxon>Lactovum</taxon>
    </lineage>
</organism>
<protein>
    <submittedName>
        <fullName evidence="1">Uncharacterized protein</fullName>
    </submittedName>
</protein>
<dbReference type="AlphaFoldDB" id="A0A841C9U6"/>